<evidence type="ECO:0000313" key="4">
    <source>
        <dbReference type="Proteomes" id="UP001202961"/>
    </source>
</evidence>
<proteinExistence type="predicted"/>
<accession>A0ABT0U013</accession>
<feature type="region of interest" description="Disordered" evidence="1">
    <location>
        <begin position="694"/>
        <end position="714"/>
    </location>
</feature>
<dbReference type="RefSeq" id="WP_250927748.1">
    <property type="nucleotide sequence ID" value="NZ_JAMQBK010000016.1"/>
</dbReference>
<evidence type="ECO:0008006" key="5">
    <source>
        <dbReference type="Google" id="ProtNLM"/>
    </source>
</evidence>
<protein>
    <recommendedName>
        <fullName evidence="5">Secreted protein</fullName>
    </recommendedName>
</protein>
<feature type="compositionally biased region" description="Polar residues" evidence="1">
    <location>
        <begin position="697"/>
        <end position="714"/>
    </location>
</feature>
<gene>
    <name evidence="3" type="ORF">NB063_05495</name>
</gene>
<feature type="transmembrane region" description="Helical" evidence="2">
    <location>
        <begin position="20"/>
        <end position="42"/>
    </location>
</feature>
<keyword evidence="4" id="KW-1185">Reference proteome</keyword>
<dbReference type="Gene3D" id="2.60.120.260">
    <property type="entry name" value="Galactose-binding domain-like"/>
    <property type="match status" value="1"/>
</dbReference>
<name>A0ABT0U013_9BACT</name>
<comment type="caution">
    <text evidence="3">The sequence shown here is derived from an EMBL/GenBank/DDBJ whole genome shotgun (WGS) entry which is preliminary data.</text>
</comment>
<dbReference type="EMBL" id="JAMQBK010000016">
    <property type="protein sequence ID" value="MCM2370076.1"/>
    <property type="molecule type" value="Genomic_DNA"/>
</dbReference>
<sequence length="1091" mass="118258">MSDVVTVIELLLPSPAIRRFLRIAIVAGVLIVGSLVITPTGVIGQESVPQQSDSTGAPATSTDPDAEVTGPELVLSAVLRSAEDAAQFERNAAQVRPSLAYRSDTPIHGEIVCRSEDETPLPENHWAPCSLVVTSVADRRVIERAPLIRADEVMVQQDETESAINHSGRWEFRFSQSLPEGVYELRLDTHSPAASRWRGLLYLDRGLLKNRSDANSAAVTPESWPLIVLPAQTQPMPVASVGNAAAVDVPAVSASDSPAQAVTHRRSLVRWNGFPEIDVEYGAFQPGGSLTSRFSWGLAAAERNGASPSQRWASIMETIQQRLDTIVAASADGIVFDATDDSLTGDERELRELLMRCVRAKANRLGLQSWQIVPRESSPAEVNATAADEVILELVKSPASAPSKKTRLRVANFQRPSPQTIRGHFPPALHAADKAEILWFGCRECSIDETSREATTTAELANDPTALPLLRRDEAFAANTWLQDWSKWTIRHTASMSLKRIYRHDLLIDESLLNGEVLPQSGSVRGAIQLWRSCWDEDSRWLTSSQADDERGGSSSLVHIRHANIGDGSVLICVNRAPWPMRVTFPLSEITAWSSQPPTAIDGVRTTLPIVRSGGATIVVPASSLSVCCASDRISPTIQFASEADDARSRIALLTSQVTSIVENLGLLGELAGMTSTARSPAQTMVAGSRYSRGGVNAQNVSTPGASTSDETVSSRAGSLWLTDRWSMGRAFTSGDSRSSSRERTVSSDGTALDQLGERTPPTPVQSLEANQPTCRNLLVNGGFEQRHELGIPGWMHAHHPADAVAIDSVAFSEGRKSIRMCGKTESGASSWLISREVGRPVAGRIGISMSVRGQAPIISDPATSAQPVPPEMAEIRVAIEGERNGQPIRRSETLKVASDGKWHVGRLVLEWLDVDCEKDQNLRVTIDNFSSTTVWIDDVIVTDYFASAAERSELQSLAYLAVQGLQHSDLKPAAALLRNYWANDLLRISHHTTVSMVPDDATGRDGVRSRFPFDVGGLPTPMWREAAPTVPSTENPSPVPPFGSPERTPANDSTVTPEPDPSSDATKIESEASETIAGRLRRWLPNPLRF</sequence>
<keyword evidence="2" id="KW-0812">Transmembrane</keyword>
<dbReference type="Proteomes" id="UP001202961">
    <property type="component" value="Unassembled WGS sequence"/>
</dbReference>
<keyword evidence="2" id="KW-0472">Membrane</keyword>
<feature type="region of interest" description="Disordered" evidence="1">
    <location>
        <begin position="1021"/>
        <end position="1075"/>
    </location>
</feature>
<keyword evidence="2" id="KW-1133">Transmembrane helix</keyword>
<reference evidence="3 4" key="1">
    <citation type="journal article" date="2022" name="Syst. Appl. Microbiol.">
        <title>Rhodopirellula aestuarii sp. nov., a novel member of the genus Rhodopirellula isolated from brackish sediments collected in the Tagus River estuary, Portugal.</title>
        <authorList>
            <person name="Vitorino I.R."/>
            <person name="Klimek D."/>
            <person name="Calusinska M."/>
            <person name="Lobo-da-Cunha A."/>
            <person name="Vasconcelos V."/>
            <person name="Lage O.M."/>
        </authorList>
    </citation>
    <scope>NUCLEOTIDE SEQUENCE [LARGE SCALE GENOMIC DNA]</scope>
    <source>
        <strain evidence="3 4">ICT_H3.1</strain>
    </source>
</reference>
<evidence type="ECO:0000313" key="3">
    <source>
        <dbReference type="EMBL" id="MCM2370076.1"/>
    </source>
</evidence>
<evidence type="ECO:0000256" key="1">
    <source>
        <dbReference type="SAM" id="MobiDB-lite"/>
    </source>
</evidence>
<feature type="region of interest" description="Disordered" evidence="1">
    <location>
        <begin position="732"/>
        <end position="769"/>
    </location>
</feature>
<evidence type="ECO:0000256" key="2">
    <source>
        <dbReference type="SAM" id="Phobius"/>
    </source>
</evidence>
<organism evidence="3 4">
    <name type="scientific">Aporhodopirellula aestuarii</name>
    <dbReference type="NCBI Taxonomy" id="2950107"/>
    <lineage>
        <taxon>Bacteria</taxon>
        <taxon>Pseudomonadati</taxon>
        <taxon>Planctomycetota</taxon>
        <taxon>Planctomycetia</taxon>
        <taxon>Pirellulales</taxon>
        <taxon>Pirellulaceae</taxon>
        <taxon>Aporhodopirellula</taxon>
    </lineage>
</organism>
<feature type="region of interest" description="Disordered" evidence="1">
    <location>
        <begin position="46"/>
        <end position="67"/>
    </location>
</feature>
<feature type="compositionally biased region" description="Polar residues" evidence="1">
    <location>
        <begin position="47"/>
        <end position="63"/>
    </location>
</feature>